<dbReference type="Gene3D" id="3.40.50.1820">
    <property type="entry name" value="alpha/beta hydrolase"/>
    <property type="match status" value="1"/>
</dbReference>
<dbReference type="AlphaFoldDB" id="A0A8J7WPN4"/>
<dbReference type="Pfam" id="PF00561">
    <property type="entry name" value="Abhydrolase_1"/>
    <property type="match status" value="1"/>
</dbReference>
<proteinExistence type="predicted"/>
<feature type="region of interest" description="Disordered" evidence="1">
    <location>
        <begin position="1"/>
        <end position="43"/>
    </location>
</feature>
<name>A0A8J7WPN4_9ACTN</name>
<dbReference type="InterPro" id="IPR000073">
    <property type="entry name" value="AB_hydrolase_1"/>
</dbReference>
<gene>
    <name evidence="3" type="ORF">KGA66_11125</name>
</gene>
<keyword evidence="3" id="KW-0378">Hydrolase</keyword>
<feature type="domain" description="AB hydrolase-1" evidence="2">
    <location>
        <begin position="56"/>
        <end position="163"/>
    </location>
</feature>
<dbReference type="RefSeq" id="WP_211467449.1">
    <property type="nucleotide sequence ID" value="NZ_JAGSXH010000030.1"/>
</dbReference>
<dbReference type="GO" id="GO:0016787">
    <property type="term" value="F:hydrolase activity"/>
    <property type="evidence" value="ECO:0007669"/>
    <property type="project" value="UniProtKB-KW"/>
</dbReference>
<accession>A0A8J7WPN4</accession>
<dbReference type="Proteomes" id="UP000677913">
    <property type="component" value="Unassembled WGS sequence"/>
</dbReference>
<keyword evidence="4" id="KW-1185">Reference proteome</keyword>
<protein>
    <submittedName>
        <fullName evidence="3">Alpha/beta hydrolase</fullName>
    </submittedName>
</protein>
<reference evidence="3" key="1">
    <citation type="submission" date="2021-04" db="EMBL/GenBank/DDBJ databases">
        <title>Genome based classification of Actinospica acidithermotolerans sp. nov., an actinobacterium isolated from an Indonesian hot spring.</title>
        <authorList>
            <person name="Kusuma A.B."/>
            <person name="Putra K.E."/>
            <person name="Nafisah S."/>
            <person name="Loh J."/>
            <person name="Nouioui I."/>
            <person name="Goodfellow M."/>
        </authorList>
    </citation>
    <scope>NUCLEOTIDE SEQUENCE</scope>
    <source>
        <strain evidence="3">DSM 45618</strain>
    </source>
</reference>
<comment type="caution">
    <text evidence="3">The sequence shown here is derived from an EMBL/GenBank/DDBJ whole genome shotgun (WGS) entry which is preliminary data.</text>
</comment>
<dbReference type="EMBL" id="JAGSXH010000030">
    <property type="protein sequence ID" value="MBS2963602.1"/>
    <property type="molecule type" value="Genomic_DNA"/>
</dbReference>
<evidence type="ECO:0000256" key="1">
    <source>
        <dbReference type="SAM" id="MobiDB-lite"/>
    </source>
</evidence>
<evidence type="ECO:0000313" key="4">
    <source>
        <dbReference type="Proteomes" id="UP000677913"/>
    </source>
</evidence>
<organism evidence="3 4">
    <name type="scientific">Actinocrinis puniceicyclus</name>
    <dbReference type="NCBI Taxonomy" id="977794"/>
    <lineage>
        <taxon>Bacteria</taxon>
        <taxon>Bacillati</taxon>
        <taxon>Actinomycetota</taxon>
        <taxon>Actinomycetes</taxon>
        <taxon>Catenulisporales</taxon>
        <taxon>Actinospicaceae</taxon>
        <taxon>Actinocrinis</taxon>
    </lineage>
</organism>
<evidence type="ECO:0000259" key="2">
    <source>
        <dbReference type="Pfam" id="PF00561"/>
    </source>
</evidence>
<evidence type="ECO:0000313" key="3">
    <source>
        <dbReference type="EMBL" id="MBS2963602.1"/>
    </source>
</evidence>
<dbReference type="SUPFAM" id="SSF53474">
    <property type="entry name" value="alpha/beta-Hydrolases"/>
    <property type="match status" value="1"/>
</dbReference>
<sequence length="275" mass="29079">MHQAEWRPAANTVVKHGISGAEEPETMQRRTPDRPGGQQPRLKLLTRDERVTSVALLIHGGTAASRDPVPRGSLALARMRLFAPAILDAAAGHGAAVALLRNRYRGWNEPDGDPVADAGWALDEIGRRYGDVPVALVGHSMGGRAALRVAGHPAVRAVAALAPWLPEGEPIAQLSGRTVLVAHGERDGVTSPAASLAYVRRAYAATDRICFWQVGGARHAMLERPGLWHRLVRDFALGTLGIRALTPELADALDAGALDLGARGPGGPRDAAPRG</sequence>
<dbReference type="InterPro" id="IPR029058">
    <property type="entry name" value="AB_hydrolase_fold"/>
</dbReference>